<dbReference type="AlphaFoldDB" id="A0A1G2JBX8"/>
<dbReference type="Proteomes" id="UP000177751">
    <property type="component" value="Unassembled WGS sequence"/>
</dbReference>
<protein>
    <recommendedName>
        <fullName evidence="3">Nucleoside 2-deoxyribosyltransferase</fullName>
    </recommendedName>
</protein>
<proteinExistence type="predicted"/>
<organism evidence="1 2">
    <name type="scientific">Candidatus Staskawiczbacteria bacterium RIFOXYC1_FULL_38_18</name>
    <dbReference type="NCBI Taxonomy" id="1802229"/>
    <lineage>
        <taxon>Bacteria</taxon>
        <taxon>Candidatus Staskawicziibacteriota</taxon>
    </lineage>
</organism>
<reference evidence="1 2" key="1">
    <citation type="journal article" date="2016" name="Nat. Commun.">
        <title>Thousands of microbial genomes shed light on interconnected biogeochemical processes in an aquifer system.</title>
        <authorList>
            <person name="Anantharaman K."/>
            <person name="Brown C.T."/>
            <person name="Hug L.A."/>
            <person name="Sharon I."/>
            <person name="Castelle C.J."/>
            <person name="Probst A.J."/>
            <person name="Thomas B.C."/>
            <person name="Singh A."/>
            <person name="Wilkins M.J."/>
            <person name="Karaoz U."/>
            <person name="Brodie E.L."/>
            <person name="Williams K.H."/>
            <person name="Hubbard S.S."/>
            <person name="Banfield J.F."/>
        </authorList>
    </citation>
    <scope>NUCLEOTIDE SEQUENCE [LARGE SCALE GENOMIC DNA]</scope>
</reference>
<dbReference type="STRING" id="1802229.A2401_01195"/>
<name>A0A1G2JBX8_9BACT</name>
<evidence type="ECO:0000313" key="1">
    <source>
        <dbReference type="EMBL" id="OGZ84646.1"/>
    </source>
</evidence>
<comment type="caution">
    <text evidence="1">The sequence shown here is derived from an EMBL/GenBank/DDBJ whole genome shotgun (WGS) entry which is preliminary data.</text>
</comment>
<dbReference type="Gene3D" id="3.40.50.450">
    <property type="match status" value="1"/>
</dbReference>
<gene>
    <name evidence="1" type="ORF">A2401_01195</name>
</gene>
<dbReference type="Pfam" id="PF05014">
    <property type="entry name" value="Nuc_deoxyrib_tr"/>
    <property type="match status" value="1"/>
</dbReference>
<dbReference type="InterPro" id="IPR007710">
    <property type="entry name" value="Nucleoside_deoxyribTrfase"/>
</dbReference>
<accession>A0A1G2JBX8</accession>
<dbReference type="EMBL" id="MHPP01000014">
    <property type="protein sequence ID" value="OGZ84646.1"/>
    <property type="molecule type" value="Genomic_DNA"/>
</dbReference>
<sequence>MKSIVICGSSRFTEEARQFATKLKELGVIVYEPHFYRASGGNWAEVKDFDKKFVALGLVHDHFQKMRLADVIYIYNKDGYAGVSTNIEIGFAMGLNKPIYAFCENDEEPHRKVLFNKIVSTPEELLKLLN</sequence>
<evidence type="ECO:0000313" key="2">
    <source>
        <dbReference type="Proteomes" id="UP000177751"/>
    </source>
</evidence>
<evidence type="ECO:0008006" key="3">
    <source>
        <dbReference type="Google" id="ProtNLM"/>
    </source>
</evidence>
<dbReference type="SUPFAM" id="SSF52309">
    <property type="entry name" value="N-(deoxy)ribosyltransferase-like"/>
    <property type="match status" value="1"/>
</dbReference>